<keyword evidence="1" id="KW-0812">Transmembrane</keyword>
<evidence type="ECO:0000256" key="1">
    <source>
        <dbReference type="SAM" id="Phobius"/>
    </source>
</evidence>
<dbReference type="InterPro" id="IPR036680">
    <property type="entry name" value="SPOR-like_sf"/>
</dbReference>
<keyword evidence="1" id="KW-0472">Membrane</keyword>
<gene>
    <name evidence="2" type="ORF">MNB_SUP05-5-514</name>
</gene>
<reference evidence="2" key="1">
    <citation type="submission" date="2016-10" db="EMBL/GenBank/DDBJ databases">
        <authorList>
            <person name="de Groot N.N."/>
        </authorList>
    </citation>
    <scope>NUCLEOTIDE SEQUENCE</scope>
</reference>
<feature type="transmembrane region" description="Helical" evidence="1">
    <location>
        <begin position="6"/>
        <end position="24"/>
    </location>
</feature>
<name>A0A1W1CS24_9ZZZZ</name>
<evidence type="ECO:0000313" key="2">
    <source>
        <dbReference type="EMBL" id="SFV68680.1"/>
    </source>
</evidence>
<keyword evidence="1" id="KW-1133">Transmembrane helix</keyword>
<proteinExistence type="predicted"/>
<evidence type="ECO:0008006" key="3">
    <source>
        <dbReference type="Google" id="ProtNLM"/>
    </source>
</evidence>
<organism evidence="2">
    <name type="scientific">hydrothermal vent metagenome</name>
    <dbReference type="NCBI Taxonomy" id="652676"/>
    <lineage>
        <taxon>unclassified sequences</taxon>
        <taxon>metagenomes</taxon>
        <taxon>ecological metagenomes</taxon>
    </lineage>
</organism>
<dbReference type="SUPFAM" id="SSF110997">
    <property type="entry name" value="Sporulation related repeat"/>
    <property type="match status" value="1"/>
</dbReference>
<dbReference type="AlphaFoldDB" id="A0A1W1CS24"/>
<protein>
    <recommendedName>
        <fullName evidence="3">SPOR domain-containing protein</fullName>
    </recommendedName>
</protein>
<dbReference type="EMBL" id="FPHJ01000062">
    <property type="protein sequence ID" value="SFV68680.1"/>
    <property type="molecule type" value="Genomic_DNA"/>
</dbReference>
<sequence length="121" mass="14298">MNIKNILIGLVFWSLALWLSVFLMRSYNENPLIDKNQQVVNHKSSITQWFIEIPNNVKTKNSLKKAGYKLSFSYNLLNEKLISKLRVGPYENKEKADAEQKNIQKRFKLKTIVMRIIKKDR</sequence>
<dbReference type="GO" id="GO:0042834">
    <property type="term" value="F:peptidoglycan binding"/>
    <property type="evidence" value="ECO:0007669"/>
    <property type="project" value="InterPro"/>
</dbReference>
<accession>A0A1W1CS24</accession>